<name>A0A9W7Y0N8_9FUNG</name>
<dbReference type="EMBL" id="JANBOJ010000174">
    <property type="protein sequence ID" value="KAJ1721410.1"/>
    <property type="molecule type" value="Genomic_DNA"/>
</dbReference>
<dbReference type="Pfam" id="PF00149">
    <property type="entry name" value="Metallophos"/>
    <property type="match status" value="1"/>
</dbReference>
<keyword evidence="4 5" id="KW-0472">Membrane</keyword>
<protein>
    <recommendedName>
        <fullName evidence="6">Calcineurin-like phosphoesterase domain-containing protein</fullName>
    </recommendedName>
</protein>
<feature type="domain" description="Calcineurin-like phosphoesterase" evidence="6">
    <location>
        <begin position="30"/>
        <end position="193"/>
    </location>
</feature>
<evidence type="ECO:0000256" key="1">
    <source>
        <dbReference type="ARBA" id="ARBA00004141"/>
    </source>
</evidence>
<comment type="caution">
    <text evidence="7">The sequence shown here is derived from an EMBL/GenBank/DDBJ whole genome shotgun (WGS) entry which is preliminary data.</text>
</comment>
<dbReference type="AlphaFoldDB" id="A0A9W7Y0N8"/>
<dbReference type="SUPFAM" id="SSF56300">
    <property type="entry name" value="Metallo-dependent phosphatases"/>
    <property type="match status" value="1"/>
</dbReference>
<dbReference type="PANTHER" id="PTHR13315">
    <property type="entry name" value="METALLO PHOSPHOESTERASE RELATED"/>
    <property type="match status" value="1"/>
</dbReference>
<feature type="transmembrane region" description="Helical" evidence="5">
    <location>
        <begin position="325"/>
        <end position="348"/>
    </location>
</feature>
<dbReference type="GO" id="GO:0016020">
    <property type="term" value="C:membrane"/>
    <property type="evidence" value="ECO:0007669"/>
    <property type="project" value="UniProtKB-SubCell"/>
</dbReference>
<dbReference type="GO" id="GO:0006506">
    <property type="term" value="P:GPI anchor biosynthetic process"/>
    <property type="evidence" value="ECO:0007669"/>
    <property type="project" value="InterPro"/>
</dbReference>
<sequence length="349" mass="39777">MGDIFSSQWVNRQEYYRRIHRFKWISQQIDSNNKTVQGNHIYYFLAGNHDIGYGEETRKYHITRYLNNFGPLNRKWYVDFERASDEDADRPGLHKVAILNAMNLDATRNEEYRREAWDFIRDLATERISRPEIPFILFLHIPLNKPAGVCEPSPVTRLKDDFIAYQDYLSPATSAFLLHCLRPTVILNGHDHNGCLATHLVRNTTHLPVHLGDSGRYLQSSGDLCSMTLEELDMHSSEVEAFAESTVLTSGSSNITTADHLWSTIEITARSTMGAYGGVTGIFDIKRDHALDCDSTFYPRGRREMSASADGYKYQYREVALGHHIVIRVLLIVDIASAVIVPALLLLVK</sequence>
<dbReference type="GO" id="GO:0016787">
    <property type="term" value="F:hydrolase activity"/>
    <property type="evidence" value="ECO:0007669"/>
    <property type="project" value="InterPro"/>
</dbReference>
<keyword evidence="8" id="KW-1185">Reference proteome</keyword>
<evidence type="ECO:0000313" key="8">
    <source>
        <dbReference type="Proteomes" id="UP001149813"/>
    </source>
</evidence>
<dbReference type="InterPro" id="IPR033308">
    <property type="entry name" value="PGAP5/Cdc1/Ted1"/>
</dbReference>
<reference evidence="7" key="1">
    <citation type="submission" date="2022-07" db="EMBL/GenBank/DDBJ databases">
        <title>Phylogenomic reconstructions and comparative analyses of Kickxellomycotina fungi.</title>
        <authorList>
            <person name="Reynolds N.K."/>
            <person name="Stajich J.E."/>
            <person name="Barry K."/>
            <person name="Grigoriev I.V."/>
            <person name="Crous P."/>
            <person name="Smith M.E."/>
        </authorList>
    </citation>
    <scope>NUCLEOTIDE SEQUENCE</scope>
    <source>
        <strain evidence="7">NBRC 32514</strain>
    </source>
</reference>
<evidence type="ECO:0000256" key="3">
    <source>
        <dbReference type="ARBA" id="ARBA00022989"/>
    </source>
</evidence>
<dbReference type="Proteomes" id="UP001149813">
    <property type="component" value="Unassembled WGS sequence"/>
</dbReference>
<dbReference type="GO" id="GO:0005783">
    <property type="term" value="C:endoplasmic reticulum"/>
    <property type="evidence" value="ECO:0007669"/>
    <property type="project" value="TreeGrafter"/>
</dbReference>
<evidence type="ECO:0000313" key="7">
    <source>
        <dbReference type="EMBL" id="KAJ1721410.1"/>
    </source>
</evidence>
<dbReference type="PANTHER" id="PTHR13315:SF1">
    <property type="entry name" value="PROTEIN TED1"/>
    <property type="match status" value="1"/>
</dbReference>
<organism evidence="7 8">
    <name type="scientific">Coemansia erecta</name>
    <dbReference type="NCBI Taxonomy" id="147472"/>
    <lineage>
        <taxon>Eukaryota</taxon>
        <taxon>Fungi</taxon>
        <taxon>Fungi incertae sedis</taxon>
        <taxon>Zoopagomycota</taxon>
        <taxon>Kickxellomycotina</taxon>
        <taxon>Kickxellomycetes</taxon>
        <taxon>Kickxellales</taxon>
        <taxon>Kickxellaceae</taxon>
        <taxon>Coemansia</taxon>
    </lineage>
</organism>
<evidence type="ECO:0000259" key="6">
    <source>
        <dbReference type="Pfam" id="PF00149"/>
    </source>
</evidence>
<comment type="subcellular location">
    <subcellularLocation>
        <location evidence="1">Membrane</location>
        <topology evidence="1">Multi-pass membrane protein</topology>
    </subcellularLocation>
</comment>
<proteinExistence type="predicted"/>
<gene>
    <name evidence="7" type="ORF">LPJ53_004072</name>
</gene>
<dbReference type="InterPro" id="IPR004843">
    <property type="entry name" value="Calcineurin-like_PHP"/>
</dbReference>
<keyword evidence="2 5" id="KW-0812">Transmembrane</keyword>
<accession>A0A9W7Y0N8</accession>
<evidence type="ECO:0000256" key="5">
    <source>
        <dbReference type="SAM" id="Phobius"/>
    </source>
</evidence>
<evidence type="ECO:0000256" key="2">
    <source>
        <dbReference type="ARBA" id="ARBA00022692"/>
    </source>
</evidence>
<dbReference type="Gene3D" id="3.60.21.10">
    <property type="match status" value="1"/>
</dbReference>
<evidence type="ECO:0000256" key="4">
    <source>
        <dbReference type="ARBA" id="ARBA00023136"/>
    </source>
</evidence>
<keyword evidence="3 5" id="KW-1133">Transmembrane helix</keyword>
<dbReference type="OrthoDB" id="9984693at2759"/>
<dbReference type="InterPro" id="IPR029052">
    <property type="entry name" value="Metallo-depent_PP-like"/>
</dbReference>